<accession>A0A9W8YEF2</accession>
<gene>
    <name evidence="2" type="ORF">N0V83_002832</name>
</gene>
<proteinExistence type="predicted"/>
<feature type="transmembrane region" description="Helical" evidence="1">
    <location>
        <begin position="121"/>
        <end position="139"/>
    </location>
</feature>
<evidence type="ECO:0000313" key="3">
    <source>
        <dbReference type="Proteomes" id="UP001140560"/>
    </source>
</evidence>
<feature type="transmembrane region" description="Helical" evidence="1">
    <location>
        <begin position="41"/>
        <end position="64"/>
    </location>
</feature>
<dbReference type="Proteomes" id="UP001140560">
    <property type="component" value="Unassembled WGS sequence"/>
</dbReference>
<keyword evidence="1" id="KW-0472">Membrane</keyword>
<sequence>MLLTDMGKWLLGAFAFQESLDLSGPQQKGARSVEQVEITRFVLQAPLVVPTVTVTVGIVATPVVHELSYTTPPSQAPARPTLDAYRYPSSPSGFEVFSSSNLVSVLSWMEWLLEWLLEDRFSMIQVILALFLTPIPYYTGLFTKKVMIRSAHQMIAYHDDQKEWRRIDRLGLYSSFFVMKCLFPEEFGYGPPEEPLSLRRMWEAIWGEALRPLVLGIGYGSLQLNAAMRKRLGDGLNLSGRVVLRALGWTTDRLPGFLEHLFRANGTVRTMFIRGIIGLSFQFFDWIVLSVWHATPWYPSQLLLSPLQYVLLCTL</sequence>
<dbReference type="EMBL" id="JAPEUY010000004">
    <property type="protein sequence ID" value="KAJ4374093.1"/>
    <property type="molecule type" value="Genomic_DNA"/>
</dbReference>
<reference evidence="2" key="1">
    <citation type="submission" date="2022-10" db="EMBL/GenBank/DDBJ databases">
        <title>Tapping the CABI collections for fungal endophytes: first genome assemblies for Collariella, Neodidymelliopsis, Ascochyta clinopodiicola, Didymella pomorum, Didymosphaeria variabile, Neocosmospora piperis and Neocucurbitaria cava.</title>
        <authorList>
            <person name="Hill R."/>
        </authorList>
    </citation>
    <scope>NUCLEOTIDE SEQUENCE</scope>
    <source>
        <strain evidence="2">IMI 356814</strain>
    </source>
</reference>
<protein>
    <submittedName>
        <fullName evidence="2">Uncharacterized protein</fullName>
    </submittedName>
</protein>
<dbReference type="OrthoDB" id="3669546at2759"/>
<name>A0A9W8YEF2_9PLEO</name>
<keyword evidence="1" id="KW-0812">Transmembrane</keyword>
<evidence type="ECO:0000256" key="1">
    <source>
        <dbReference type="SAM" id="Phobius"/>
    </source>
</evidence>
<dbReference type="AlphaFoldDB" id="A0A9W8YEF2"/>
<comment type="caution">
    <text evidence="2">The sequence shown here is derived from an EMBL/GenBank/DDBJ whole genome shotgun (WGS) entry which is preliminary data.</text>
</comment>
<feature type="transmembrane region" description="Helical" evidence="1">
    <location>
        <begin position="271"/>
        <end position="294"/>
    </location>
</feature>
<keyword evidence="1" id="KW-1133">Transmembrane helix</keyword>
<keyword evidence="3" id="KW-1185">Reference proteome</keyword>
<organism evidence="2 3">
    <name type="scientific">Neocucurbitaria cava</name>
    <dbReference type="NCBI Taxonomy" id="798079"/>
    <lineage>
        <taxon>Eukaryota</taxon>
        <taxon>Fungi</taxon>
        <taxon>Dikarya</taxon>
        <taxon>Ascomycota</taxon>
        <taxon>Pezizomycotina</taxon>
        <taxon>Dothideomycetes</taxon>
        <taxon>Pleosporomycetidae</taxon>
        <taxon>Pleosporales</taxon>
        <taxon>Pleosporineae</taxon>
        <taxon>Cucurbitariaceae</taxon>
        <taxon>Neocucurbitaria</taxon>
    </lineage>
</organism>
<evidence type="ECO:0000313" key="2">
    <source>
        <dbReference type="EMBL" id="KAJ4374093.1"/>
    </source>
</evidence>